<name>A0A1E3PN48_9ASCO</name>
<dbReference type="PANTHER" id="PTHR45006:SF1">
    <property type="entry name" value="DNAJ-LIKE PROTEIN 1"/>
    <property type="match status" value="1"/>
</dbReference>
<keyword evidence="2" id="KW-0175">Coiled coil</keyword>
<dbReference type="InterPro" id="IPR018253">
    <property type="entry name" value="DnaJ_domain_CS"/>
</dbReference>
<evidence type="ECO:0000256" key="3">
    <source>
        <dbReference type="SAM" id="MobiDB-lite"/>
    </source>
</evidence>
<evidence type="ECO:0000313" key="6">
    <source>
        <dbReference type="Proteomes" id="UP000095009"/>
    </source>
</evidence>
<dbReference type="InterPro" id="IPR052814">
    <property type="entry name" value="Peroxisomal_DnaJ"/>
</dbReference>
<evidence type="ECO:0000313" key="5">
    <source>
        <dbReference type="EMBL" id="ODQ66267.1"/>
    </source>
</evidence>
<feature type="compositionally biased region" description="Low complexity" evidence="3">
    <location>
        <begin position="125"/>
        <end position="134"/>
    </location>
</feature>
<dbReference type="InterPro" id="IPR001623">
    <property type="entry name" value="DnaJ_domain"/>
</dbReference>
<dbReference type="SUPFAM" id="SSF46565">
    <property type="entry name" value="Chaperone J-domain"/>
    <property type="match status" value="1"/>
</dbReference>
<organism evidence="5 6">
    <name type="scientific">Nadsonia fulvescens var. elongata DSM 6958</name>
    <dbReference type="NCBI Taxonomy" id="857566"/>
    <lineage>
        <taxon>Eukaryota</taxon>
        <taxon>Fungi</taxon>
        <taxon>Dikarya</taxon>
        <taxon>Ascomycota</taxon>
        <taxon>Saccharomycotina</taxon>
        <taxon>Dipodascomycetes</taxon>
        <taxon>Dipodascales</taxon>
        <taxon>Dipodascales incertae sedis</taxon>
        <taxon>Nadsonia</taxon>
    </lineage>
</organism>
<accession>A0A1E3PN48</accession>
<dbReference type="STRING" id="857566.A0A1E3PN48"/>
<dbReference type="PANTHER" id="PTHR45006">
    <property type="entry name" value="DNAJ-LIKE PROTEIN 1"/>
    <property type="match status" value="1"/>
</dbReference>
<feature type="coiled-coil region" evidence="2">
    <location>
        <begin position="206"/>
        <end position="237"/>
    </location>
</feature>
<dbReference type="AlphaFoldDB" id="A0A1E3PN48"/>
<keyword evidence="1" id="KW-0143">Chaperone</keyword>
<proteinExistence type="predicted"/>
<sequence>MVVETAYYDLLGVTPSATAIEIKKAYRRQAILTHPDKNPDDATASERFQLVGQAYQVLSNTDLRARYDKFGSEQAVPDAGFEDPADFFGMIFGGEAFRDWIGEISLIKDLMKQMENTEEPETSAEGTDGSTTDITTDATMEAMTHVSISDRSQNKNSEVPVSSKADKFNVETTATDQPSFKVKSGTQTVLRTPTEEAAEQATKLAAEQAAKEVAAAKAAAEAALEEERRIIREARIDALVAHLLDLIVIYTESDQSPAAVEFFESKIATQANDLKMASFGIEILQTIAHTYHTKARIFQKSQTSFLGLTGLWGKVREKGAIVKDTWNTMSSALDAQHTMQKLADADSQGGDDWTPERKEELERLMMGKMLHAAWSGSKFEISSVLREVCDRVLWEIDLTTEQRLRRAEALILIAAVFRKTTRTEEEAEEIRVFEDLMAESKKPIPKVPKKENPTPKDAEAK</sequence>
<dbReference type="Gene3D" id="1.10.287.110">
    <property type="entry name" value="DnaJ domain"/>
    <property type="match status" value="1"/>
</dbReference>
<dbReference type="Pfam" id="PF00226">
    <property type="entry name" value="DnaJ"/>
    <property type="match status" value="1"/>
</dbReference>
<dbReference type="Proteomes" id="UP000095009">
    <property type="component" value="Unassembled WGS sequence"/>
</dbReference>
<dbReference type="EMBL" id="KV454408">
    <property type="protein sequence ID" value="ODQ66267.1"/>
    <property type="molecule type" value="Genomic_DNA"/>
</dbReference>
<evidence type="ECO:0000256" key="2">
    <source>
        <dbReference type="SAM" id="Coils"/>
    </source>
</evidence>
<dbReference type="OrthoDB" id="552049at2759"/>
<feature type="region of interest" description="Disordered" evidence="3">
    <location>
        <begin position="146"/>
        <end position="174"/>
    </location>
</feature>
<gene>
    <name evidence="5" type="ORF">NADFUDRAFT_82138</name>
</gene>
<feature type="region of interest" description="Disordered" evidence="3">
    <location>
        <begin position="114"/>
        <end position="134"/>
    </location>
</feature>
<reference evidence="5 6" key="1">
    <citation type="journal article" date="2016" name="Proc. Natl. Acad. Sci. U.S.A.">
        <title>Comparative genomics of biotechnologically important yeasts.</title>
        <authorList>
            <person name="Riley R."/>
            <person name="Haridas S."/>
            <person name="Wolfe K.H."/>
            <person name="Lopes M.R."/>
            <person name="Hittinger C.T."/>
            <person name="Goeker M."/>
            <person name="Salamov A.A."/>
            <person name="Wisecaver J.H."/>
            <person name="Long T.M."/>
            <person name="Calvey C.H."/>
            <person name="Aerts A.L."/>
            <person name="Barry K.W."/>
            <person name="Choi C."/>
            <person name="Clum A."/>
            <person name="Coughlan A.Y."/>
            <person name="Deshpande S."/>
            <person name="Douglass A.P."/>
            <person name="Hanson S.J."/>
            <person name="Klenk H.-P."/>
            <person name="LaButti K.M."/>
            <person name="Lapidus A."/>
            <person name="Lindquist E.A."/>
            <person name="Lipzen A.M."/>
            <person name="Meier-Kolthoff J.P."/>
            <person name="Ohm R.A."/>
            <person name="Otillar R.P."/>
            <person name="Pangilinan J.L."/>
            <person name="Peng Y."/>
            <person name="Rokas A."/>
            <person name="Rosa C.A."/>
            <person name="Scheuner C."/>
            <person name="Sibirny A.A."/>
            <person name="Slot J.C."/>
            <person name="Stielow J.B."/>
            <person name="Sun H."/>
            <person name="Kurtzman C.P."/>
            <person name="Blackwell M."/>
            <person name="Grigoriev I.V."/>
            <person name="Jeffries T.W."/>
        </authorList>
    </citation>
    <scope>NUCLEOTIDE SEQUENCE [LARGE SCALE GENOMIC DNA]</scope>
    <source>
        <strain evidence="5 6">DSM 6958</strain>
    </source>
</reference>
<dbReference type="GO" id="GO:0016558">
    <property type="term" value="P:protein import into peroxisome matrix"/>
    <property type="evidence" value="ECO:0007669"/>
    <property type="project" value="TreeGrafter"/>
</dbReference>
<protein>
    <submittedName>
        <fullName evidence="5">DnaJ-domain-containing protein</fullName>
    </submittedName>
</protein>
<feature type="compositionally biased region" description="Polar residues" evidence="3">
    <location>
        <begin position="146"/>
        <end position="160"/>
    </location>
</feature>
<dbReference type="PROSITE" id="PS50076">
    <property type="entry name" value="DNAJ_2"/>
    <property type="match status" value="1"/>
</dbReference>
<dbReference type="PROSITE" id="PS00636">
    <property type="entry name" value="DNAJ_1"/>
    <property type="match status" value="1"/>
</dbReference>
<feature type="region of interest" description="Disordered" evidence="3">
    <location>
        <begin position="441"/>
        <end position="461"/>
    </location>
</feature>
<dbReference type="GO" id="GO:0005829">
    <property type="term" value="C:cytosol"/>
    <property type="evidence" value="ECO:0007669"/>
    <property type="project" value="UniProtKB-ARBA"/>
</dbReference>
<evidence type="ECO:0000256" key="1">
    <source>
        <dbReference type="ARBA" id="ARBA00023186"/>
    </source>
</evidence>
<keyword evidence="6" id="KW-1185">Reference proteome</keyword>
<dbReference type="SMART" id="SM00271">
    <property type="entry name" value="DnaJ"/>
    <property type="match status" value="1"/>
</dbReference>
<dbReference type="CDD" id="cd06257">
    <property type="entry name" value="DnaJ"/>
    <property type="match status" value="1"/>
</dbReference>
<dbReference type="InterPro" id="IPR026894">
    <property type="entry name" value="DnaJ_X"/>
</dbReference>
<feature type="domain" description="J" evidence="4">
    <location>
        <begin position="6"/>
        <end position="71"/>
    </location>
</feature>
<dbReference type="Pfam" id="PF14308">
    <property type="entry name" value="DnaJ-X"/>
    <property type="match status" value="1"/>
</dbReference>
<evidence type="ECO:0000259" key="4">
    <source>
        <dbReference type="PROSITE" id="PS50076"/>
    </source>
</evidence>
<dbReference type="PRINTS" id="PR00625">
    <property type="entry name" value="JDOMAIN"/>
</dbReference>
<dbReference type="InterPro" id="IPR036869">
    <property type="entry name" value="J_dom_sf"/>
</dbReference>
<dbReference type="FunFam" id="1.10.287.110:FF:000028">
    <property type="entry name" value="DnaJ domain protein"/>
    <property type="match status" value="1"/>
</dbReference>